<dbReference type="GO" id="GO:0005737">
    <property type="term" value="C:cytoplasm"/>
    <property type="evidence" value="ECO:0007669"/>
    <property type="project" value="TreeGrafter"/>
</dbReference>
<dbReference type="PANTHER" id="PTHR43968">
    <property type="match status" value="1"/>
</dbReference>
<comment type="caution">
    <text evidence="2">The sequence shown here is derived from an EMBL/GenBank/DDBJ whole genome shotgun (WGS) entry which is preliminary data.</text>
</comment>
<keyword evidence="2" id="KW-0808">Transferase</keyword>
<dbReference type="RefSeq" id="WP_109516880.1">
    <property type="nucleotide sequence ID" value="NZ_JBHSCH010000022.1"/>
</dbReference>
<evidence type="ECO:0000259" key="1">
    <source>
        <dbReference type="PROSITE" id="PS50404"/>
    </source>
</evidence>
<sequence length="200" mass="21060">MKLFHSPASPFVRKVMACAILRGLEGRIEPVAANPHVSPDVLLAANPLSKIPALLTDEGQAIYDSPVICEYLDGLGDAAPLFPAPGPKRIAALVMQALADGIMDAAVARRGNEGTQPQDEGRQAFSARQKAAVERSLAVLEQAPPQGLADIGAVSVACALGYLDFRFAHEPWRAAHPKLAAWFEEVAASPAIARTAPPQG</sequence>
<dbReference type="EMBL" id="PDOA01000005">
    <property type="protein sequence ID" value="PWC28962.1"/>
    <property type="molecule type" value="Genomic_DNA"/>
</dbReference>
<evidence type="ECO:0000313" key="3">
    <source>
        <dbReference type="Proteomes" id="UP000245048"/>
    </source>
</evidence>
<dbReference type="Pfam" id="PF13410">
    <property type="entry name" value="GST_C_2"/>
    <property type="match status" value="1"/>
</dbReference>
<gene>
    <name evidence="2" type="ORF">CR165_10220</name>
</gene>
<dbReference type="InterPro" id="IPR050983">
    <property type="entry name" value="GST_Omega/HSP26"/>
</dbReference>
<dbReference type="SUPFAM" id="SSF52833">
    <property type="entry name" value="Thioredoxin-like"/>
    <property type="match status" value="1"/>
</dbReference>
<keyword evidence="3" id="KW-1185">Reference proteome</keyword>
<reference evidence="3" key="1">
    <citation type="submission" date="2017-10" db="EMBL/GenBank/DDBJ databases">
        <authorList>
            <person name="Toshchakov S.V."/>
            <person name="Goeva M.A."/>
        </authorList>
    </citation>
    <scope>NUCLEOTIDE SEQUENCE [LARGE SCALE GENOMIC DNA]</scope>
    <source>
        <strain evidence="3">JR1/69-1-13</strain>
    </source>
</reference>
<dbReference type="Pfam" id="PF13409">
    <property type="entry name" value="GST_N_2"/>
    <property type="match status" value="1"/>
</dbReference>
<dbReference type="Gene3D" id="1.20.1050.10">
    <property type="match status" value="1"/>
</dbReference>
<dbReference type="PROSITE" id="PS50404">
    <property type="entry name" value="GST_NTER"/>
    <property type="match status" value="1"/>
</dbReference>
<dbReference type="Gene3D" id="3.40.30.10">
    <property type="entry name" value="Glutaredoxin"/>
    <property type="match status" value="1"/>
</dbReference>
<dbReference type="PANTHER" id="PTHR43968:SF6">
    <property type="entry name" value="GLUTATHIONE S-TRANSFERASE OMEGA"/>
    <property type="match status" value="1"/>
</dbReference>
<dbReference type="AlphaFoldDB" id="A0A2U1V503"/>
<protein>
    <submittedName>
        <fullName evidence="2">Glutathione S-transferase</fullName>
    </submittedName>
</protein>
<proteinExistence type="predicted"/>
<dbReference type="InterPro" id="IPR036282">
    <property type="entry name" value="Glutathione-S-Trfase_C_sf"/>
</dbReference>
<feature type="domain" description="GST N-terminal" evidence="1">
    <location>
        <begin position="1"/>
        <end position="80"/>
    </location>
</feature>
<dbReference type="CDD" id="cd03049">
    <property type="entry name" value="GST_N_3"/>
    <property type="match status" value="1"/>
</dbReference>
<dbReference type="GO" id="GO:0016740">
    <property type="term" value="F:transferase activity"/>
    <property type="evidence" value="ECO:0007669"/>
    <property type="project" value="UniProtKB-KW"/>
</dbReference>
<organism evidence="2 3">
    <name type="scientific">Teichococcus aestuarii</name>
    <dbReference type="NCBI Taxonomy" id="568898"/>
    <lineage>
        <taxon>Bacteria</taxon>
        <taxon>Pseudomonadati</taxon>
        <taxon>Pseudomonadota</taxon>
        <taxon>Alphaproteobacteria</taxon>
        <taxon>Acetobacterales</taxon>
        <taxon>Roseomonadaceae</taxon>
        <taxon>Roseomonas</taxon>
    </lineage>
</organism>
<name>A0A2U1V503_9PROT</name>
<dbReference type="InterPro" id="IPR036249">
    <property type="entry name" value="Thioredoxin-like_sf"/>
</dbReference>
<dbReference type="SUPFAM" id="SSF47616">
    <property type="entry name" value="GST C-terminal domain-like"/>
    <property type="match status" value="1"/>
</dbReference>
<dbReference type="CDD" id="cd03205">
    <property type="entry name" value="GST_C_6"/>
    <property type="match status" value="1"/>
</dbReference>
<dbReference type="InterPro" id="IPR004045">
    <property type="entry name" value="Glutathione_S-Trfase_N"/>
</dbReference>
<dbReference type="OrthoDB" id="9795329at2"/>
<dbReference type="Proteomes" id="UP000245048">
    <property type="component" value="Unassembled WGS sequence"/>
</dbReference>
<accession>A0A2U1V503</accession>
<evidence type="ECO:0000313" key="2">
    <source>
        <dbReference type="EMBL" id="PWC28962.1"/>
    </source>
</evidence>